<evidence type="ECO:0000256" key="8">
    <source>
        <dbReference type="SAM" id="MobiDB-lite"/>
    </source>
</evidence>
<keyword evidence="1" id="KW-0132">Cell division</keyword>
<sequence>MDGGIEALRCQLREAVEECSARGLVFSTKWAAEQLCSLPSSDSLGIDTEDAKDGSVPAGDTKATPTLKHRLRGAGRPSHTTGTTESETEQSEQTLEDRRMQWRQLDTEERDRMALGKSLFDVREFERAAFMLQGCHGPRAVFLRLYSLYLNSERRASEAGENKSSNSSAVAEISAELLALDAAGDLDGFGVYLLALSLKASGRREEARDACLRAVQAFECNWSAWELLAGLAGAQAATVCPASGWVRHAFLAQALVAAEAASAEFDGHVAALERLVGRSGFVMGLRAQRHYHMREFDEAGSEFAALQALDPFRLELSDVHSNILYVTEDRGRLAALAQRCAAVDRFRPETCCVIGNYYSLRREHDKAAGYFRRAAQLDSACLAAWVLLGHELIELKNTAGAADAYRRAADIDARDYRAWYGLGKTYEMLNMPHYALRYYARAAALRPHDSRMWCALADCYDRAAQPDSAIACYRRALHASPESAAHAAARLARLYAAAGDRPRAAHCYRLLLAHAATDAADDVASACLFLASFELDRRNPRAARQYLSQVADAAPHRAEEASAMLRAMASSSN</sequence>
<comment type="caution">
    <text evidence="10">The sequence shown here is derived from an EMBL/GenBank/DDBJ whole genome shotgun (WGS) entry which is preliminary data.</text>
</comment>
<keyword evidence="6" id="KW-0131">Cell cycle</keyword>
<dbReference type="AlphaFoldDB" id="A0A9W8IPG1"/>
<dbReference type="PANTHER" id="PTHR12558">
    <property type="entry name" value="CELL DIVISION CYCLE 16,23,27"/>
    <property type="match status" value="1"/>
</dbReference>
<evidence type="ECO:0000256" key="1">
    <source>
        <dbReference type="ARBA" id="ARBA00022618"/>
    </source>
</evidence>
<keyword evidence="4" id="KW-0833">Ubl conjugation pathway</keyword>
<proteinExistence type="predicted"/>
<dbReference type="GO" id="GO:0051301">
    <property type="term" value="P:cell division"/>
    <property type="evidence" value="ECO:0007669"/>
    <property type="project" value="UniProtKB-KW"/>
</dbReference>
<dbReference type="GO" id="GO:0016567">
    <property type="term" value="P:protein ubiquitination"/>
    <property type="evidence" value="ECO:0007669"/>
    <property type="project" value="TreeGrafter"/>
</dbReference>
<evidence type="ECO:0000256" key="7">
    <source>
        <dbReference type="PROSITE-ProRule" id="PRU00339"/>
    </source>
</evidence>
<dbReference type="InterPro" id="IPR019734">
    <property type="entry name" value="TPR_rpt"/>
</dbReference>
<evidence type="ECO:0000256" key="5">
    <source>
        <dbReference type="ARBA" id="ARBA00022803"/>
    </source>
</evidence>
<dbReference type="SMART" id="SM00028">
    <property type="entry name" value="TPR"/>
    <property type="match status" value="7"/>
</dbReference>
<organism evidence="10 11">
    <name type="scientific">Coemansia aciculifera</name>
    <dbReference type="NCBI Taxonomy" id="417176"/>
    <lineage>
        <taxon>Eukaryota</taxon>
        <taxon>Fungi</taxon>
        <taxon>Fungi incertae sedis</taxon>
        <taxon>Zoopagomycota</taxon>
        <taxon>Kickxellomycotina</taxon>
        <taxon>Kickxellomycetes</taxon>
        <taxon>Kickxellales</taxon>
        <taxon>Kickxellaceae</taxon>
        <taxon>Coemansia</taxon>
    </lineage>
</organism>
<accession>A0A9W8IPG1</accession>
<dbReference type="Pfam" id="PF04049">
    <property type="entry name" value="ANAPC8"/>
    <property type="match status" value="1"/>
</dbReference>
<evidence type="ECO:0000256" key="4">
    <source>
        <dbReference type="ARBA" id="ARBA00022786"/>
    </source>
</evidence>
<dbReference type="PANTHER" id="PTHR12558:SF10">
    <property type="entry name" value="CELL DIVISION CYCLE PROTEIN 23 HOMOLOG"/>
    <property type="match status" value="1"/>
</dbReference>
<evidence type="ECO:0000256" key="3">
    <source>
        <dbReference type="ARBA" id="ARBA00022776"/>
    </source>
</evidence>
<dbReference type="GO" id="GO:0045842">
    <property type="term" value="P:positive regulation of mitotic metaphase/anaphase transition"/>
    <property type="evidence" value="ECO:0007669"/>
    <property type="project" value="TreeGrafter"/>
</dbReference>
<keyword evidence="2" id="KW-0677">Repeat</keyword>
<protein>
    <submittedName>
        <fullName evidence="10">Anaphase-promoting complex component apc8</fullName>
    </submittedName>
</protein>
<evidence type="ECO:0000256" key="2">
    <source>
        <dbReference type="ARBA" id="ARBA00022737"/>
    </source>
</evidence>
<evidence type="ECO:0000259" key="9">
    <source>
        <dbReference type="Pfam" id="PF04049"/>
    </source>
</evidence>
<feature type="region of interest" description="Disordered" evidence="8">
    <location>
        <begin position="41"/>
        <end position="97"/>
    </location>
</feature>
<keyword evidence="3" id="KW-0498">Mitosis</keyword>
<dbReference type="Pfam" id="PF13181">
    <property type="entry name" value="TPR_8"/>
    <property type="match status" value="2"/>
</dbReference>
<dbReference type="EMBL" id="JANBUY010000002">
    <property type="protein sequence ID" value="KAJ2868536.1"/>
    <property type="molecule type" value="Genomic_DNA"/>
</dbReference>
<feature type="repeat" description="TPR" evidence="7">
    <location>
        <begin position="450"/>
        <end position="483"/>
    </location>
</feature>
<dbReference type="InterPro" id="IPR011990">
    <property type="entry name" value="TPR-like_helical_dom_sf"/>
</dbReference>
<dbReference type="PROSITE" id="PS50005">
    <property type="entry name" value="TPR"/>
    <property type="match status" value="2"/>
</dbReference>
<reference evidence="10" key="1">
    <citation type="submission" date="2022-07" db="EMBL/GenBank/DDBJ databases">
        <title>Phylogenomic reconstructions and comparative analyses of Kickxellomycotina fungi.</title>
        <authorList>
            <person name="Reynolds N.K."/>
            <person name="Stajich J.E."/>
            <person name="Barry K."/>
            <person name="Grigoriev I.V."/>
            <person name="Crous P."/>
            <person name="Smith M.E."/>
        </authorList>
    </citation>
    <scope>NUCLEOTIDE SEQUENCE</scope>
    <source>
        <strain evidence="10">RSA 476</strain>
    </source>
</reference>
<feature type="domain" description="Cdc23" evidence="9">
    <location>
        <begin position="8"/>
        <end position="283"/>
    </location>
</feature>
<name>A0A9W8IPG1_9FUNG</name>
<dbReference type="Proteomes" id="UP001140074">
    <property type="component" value="Unassembled WGS sequence"/>
</dbReference>
<dbReference type="InterPro" id="IPR007192">
    <property type="entry name" value="APC8"/>
</dbReference>
<evidence type="ECO:0000313" key="10">
    <source>
        <dbReference type="EMBL" id="KAJ2868536.1"/>
    </source>
</evidence>
<keyword evidence="5 7" id="KW-0802">TPR repeat</keyword>
<dbReference type="SUPFAM" id="SSF48452">
    <property type="entry name" value="TPR-like"/>
    <property type="match status" value="1"/>
</dbReference>
<dbReference type="GO" id="GO:0005680">
    <property type="term" value="C:anaphase-promoting complex"/>
    <property type="evidence" value="ECO:0007669"/>
    <property type="project" value="InterPro"/>
</dbReference>
<dbReference type="Gene3D" id="1.25.40.10">
    <property type="entry name" value="Tetratricopeptide repeat domain"/>
    <property type="match status" value="3"/>
</dbReference>
<evidence type="ECO:0000313" key="11">
    <source>
        <dbReference type="Proteomes" id="UP001140074"/>
    </source>
</evidence>
<evidence type="ECO:0000256" key="6">
    <source>
        <dbReference type="ARBA" id="ARBA00023306"/>
    </source>
</evidence>
<feature type="repeat" description="TPR" evidence="7">
    <location>
        <begin position="416"/>
        <end position="449"/>
    </location>
</feature>
<dbReference type="GO" id="GO:0031145">
    <property type="term" value="P:anaphase-promoting complex-dependent catabolic process"/>
    <property type="evidence" value="ECO:0007669"/>
    <property type="project" value="TreeGrafter"/>
</dbReference>
<gene>
    <name evidence="10" type="primary">APC8</name>
    <name evidence="10" type="ORF">GGH94_000068</name>
</gene>
<keyword evidence="11" id="KW-1185">Reference proteome</keyword>